<dbReference type="InterPro" id="IPR012341">
    <property type="entry name" value="6hp_glycosidase-like_sf"/>
</dbReference>
<proteinExistence type="inferred from homology"/>
<feature type="domain" description="GH15-like" evidence="2">
    <location>
        <begin position="287"/>
        <end position="587"/>
    </location>
</feature>
<dbReference type="RefSeq" id="WP_053967063.1">
    <property type="nucleotide sequence ID" value="NZ_LIUF01000002.1"/>
</dbReference>
<dbReference type="PANTHER" id="PTHR31616">
    <property type="entry name" value="TREHALASE"/>
    <property type="match status" value="1"/>
</dbReference>
<evidence type="ECO:0000313" key="4">
    <source>
        <dbReference type="EMBL" id="KOX93358.1"/>
    </source>
</evidence>
<dbReference type="InterPro" id="IPR008928">
    <property type="entry name" value="6-hairpin_glycosidase_sf"/>
</dbReference>
<keyword evidence="5" id="KW-1185">Reference proteome</keyword>
<evidence type="ECO:0000256" key="1">
    <source>
        <dbReference type="ARBA" id="ARBA00006188"/>
    </source>
</evidence>
<sequence length="672" mass="73382">MTLRTALNDFKRTRDRRHQFPGEFRSTTGMFSGLDGRLVHVDSDGSLRDYSYPLCGLTGIDRSRFGVETDSTTWFGPDADQRYRGDAGVVETVHDCGDWAVVQTDCTIEQAHVTRFELRGDAPADVSLRAFVDFAPDGRNGQQSLLMHGNAVEAYHRSEHDFIGVSTELDTAVGQIPERFPELVDDDPVSFPRATGARRYEDTTLTGGVLLSAPFVDGGVTLATLLTDTADTDRDAALSTIERLVSDHYTSETVLEAGQAQRRWSVPAETPRHESVVADLRVLSLLSAANGARIAAPDFDPYYVTSGGYGYTWFRDDAEISAFLLEADGTFDLGLDSWHQRSAEFYCRTQQPDGSWPHRVWPGDETLAPGWANARLESGSDADYQADQTASVTTFLATYLRTGEPADPERIEATLGRAVESIDDTLADDGLPIACQNAWENMQGRFTHTAATFLHAYAAVARAPVCATLRDHARAQAETVLSALDALWTGDRYALREHDGTVDDRLDSATLALPAACRAAAQTVDLPAETRDRLCTHVETTLDGLERDTGDIRGLIRFEGDDWRRGSQDREKVWTVSTAWGANSAAQLGTLLRDADDSRATAAYARSRDLLGEILPGGSLVQSSGYLPEQLFDDGTPDCGTPLGWPHALRLATVAHLADAGERTAEPLSARE</sequence>
<dbReference type="SUPFAM" id="SSF48208">
    <property type="entry name" value="Six-hairpin glycosidases"/>
    <property type="match status" value="1"/>
</dbReference>
<dbReference type="PANTHER" id="PTHR31616:SF0">
    <property type="entry name" value="GLUCAN 1,4-ALPHA-GLUCOSIDASE"/>
    <property type="match status" value="1"/>
</dbReference>
<dbReference type="Pfam" id="PF00723">
    <property type="entry name" value="Glyco_hydro_15"/>
    <property type="match status" value="1"/>
</dbReference>
<feature type="domain" description="DUF7997" evidence="3">
    <location>
        <begin position="1"/>
        <end position="237"/>
    </location>
</feature>
<dbReference type="STRING" id="1705562.AMS69_05340"/>
<dbReference type="Gene3D" id="1.50.10.10">
    <property type="match status" value="1"/>
</dbReference>
<dbReference type="InterPro" id="IPR058310">
    <property type="entry name" value="DUF7997"/>
</dbReference>
<dbReference type="AlphaFoldDB" id="A0A0M9AKK9"/>
<name>A0A0M9AKK9_9EURY</name>
<gene>
    <name evidence="4" type="ORF">AMS69_05340</name>
</gene>
<reference evidence="4 5" key="1">
    <citation type="submission" date="2015-08" db="EMBL/GenBank/DDBJ databases">
        <title>Genomes of Isolates from Cabo Rojo, PR.</title>
        <authorList>
            <person name="Sanchez-Nieves R.L."/>
            <person name="Montalvo-Rodriguez R."/>
        </authorList>
    </citation>
    <scope>NUCLEOTIDE SEQUENCE [LARGE SCALE GENOMIC DNA]</scope>
    <source>
        <strain evidence="4 5">SL3</strain>
    </source>
</reference>
<dbReference type="GO" id="GO:0005975">
    <property type="term" value="P:carbohydrate metabolic process"/>
    <property type="evidence" value="ECO:0007669"/>
    <property type="project" value="InterPro"/>
</dbReference>
<dbReference type="OrthoDB" id="18576at2157"/>
<dbReference type="Proteomes" id="UP000037729">
    <property type="component" value="Unassembled WGS sequence"/>
</dbReference>
<evidence type="ECO:0000259" key="2">
    <source>
        <dbReference type="Pfam" id="PF00723"/>
    </source>
</evidence>
<dbReference type="Pfam" id="PF25978">
    <property type="entry name" value="DUF7997"/>
    <property type="match status" value="1"/>
</dbReference>
<organism evidence="4 5">
    <name type="scientific">Haloarcula rubripromontorii</name>
    <dbReference type="NCBI Taxonomy" id="1705562"/>
    <lineage>
        <taxon>Archaea</taxon>
        <taxon>Methanobacteriati</taxon>
        <taxon>Methanobacteriota</taxon>
        <taxon>Stenosarchaea group</taxon>
        <taxon>Halobacteria</taxon>
        <taxon>Halobacteriales</taxon>
        <taxon>Haloarculaceae</taxon>
        <taxon>Haloarcula</taxon>
    </lineage>
</organism>
<evidence type="ECO:0000313" key="5">
    <source>
        <dbReference type="Proteomes" id="UP000037729"/>
    </source>
</evidence>
<accession>A0A0M9AKK9</accession>
<comment type="similarity">
    <text evidence="1">Belongs to the glycosyl hydrolase 15 family.</text>
</comment>
<dbReference type="GO" id="GO:0004553">
    <property type="term" value="F:hydrolase activity, hydrolyzing O-glycosyl compounds"/>
    <property type="evidence" value="ECO:0007669"/>
    <property type="project" value="UniProtKB-ARBA"/>
</dbReference>
<dbReference type="InterPro" id="IPR011613">
    <property type="entry name" value="GH15-like"/>
</dbReference>
<comment type="caution">
    <text evidence="4">The sequence shown here is derived from an EMBL/GenBank/DDBJ whole genome shotgun (WGS) entry which is preliminary data.</text>
</comment>
<protein>
    <submittedName>
        <fullName evidence="4">Glucan 1,4-alpha-glucosidase</fullName>
    </submittedName>
</protein>
<evidence type="ECO:0000259" key="3">
    <source>
        <dbReference type="Pfam" id="PF25978"/>
    </source>
</evidence>
<dbReference type="PATRIC" id="fig|1705562.3.peg.2119"/>
<dbReference type="EMBL" id="LIUF01000002">
    <property type="protein sequence ID" value="KOX93358.1"/>
    <property type="molecule type" value="Genomic_DNA"/>
</dbReference>